<dbReference type="EMBL" id="JUEU01000058">
    <property type="protein sequence ID" value="KOP60422.1"/>
    <property type="molecule type" value="Genomic_DNA"/>
</dbReference>
<protein>
    <submittedName>
        <fullName evidence="1">Uncharacterized protein</fullName>
    </submittedName>
</protein>
<name>A0ABR5JSR5_9PSED</name>
<keyword evidence="2" id="KW-1185">Reference proteome</keyword>
<accession>A0ABR5JSR5</accession>
<gene>
    <name evidence="1" type="ORF">OX90_06075</name>
</gene>
<evidence type="ECO:0000313" key="1">
    <source>
        <dbReference type="EMBL" id="KOP60422.1"/>
    </source>
</evidence>
<proteinExistence type="predicted"/>
<comment type="caution">
    <text evidence="1">The sequence shown here is derived from an EMBL/GenBank/DDBJ whole genome shotgun (WGS) entry which is preliminary data.</text>
</comment>
<feature type="non-terminal residue" evidence="1">
    <location>
        <position position="1"/>
    </location>
</feature>
<reference evidence="1 2" key="1">
    <citation type="submission" date="2014-12" db="EMBL/GenBank/DDBJ databases">
        <authorList>
            <person name="Baeyen S."/>
        </authorList>
    </citation>
    <scope>NUCLEOTIDE SEQUENCE [LARGE SCALE GENOMIC DNA]</scope>
    <source>
        <strain evidence="1 2">LMG 28496</strain>
    </source>
</reference>
<sequence>GEFVTLCHESLQPIMAAILPHRLFVQNLRRSVSDTPNLPALIMAPLEYELEERWLAYRDFEKNTSIMDSEHFRRVVEGLLAAQPSVEYFDGRFRKRFRTDILSDNAQVAIAPSVLVRKVQPSFKLEEYIDDCTDSLNLTDAVILGQPNSPCQQSNDFALWVYASVANSRLLEDKSLYEVRLEAHCVVLAGDYLLVSDTTGTFPENLLENHTIELGASDLSGLMDASYRVTNVAVSSAVPFDTVLRASEHRGHDLNIIPASLTDRVQICRAARGASKTGRRYIGLHRGRVREELSERKRRQHSVTIFKNWAKSIEIALSAKSINHPVLQRYMQPCTAPDNPVPTSISVDFTQQSVQVSRSEGPNLLVTKSSIAVQNVGIGAHKTFECEFQFSNADDPTTNVSVLLSIEYQRNKGRFWFKSRGATSVHVYELDSTTKRNLTDFLNQNQEMLLIGLEGGEMVYQGRNFYAVDYAHAEQALFDKIIRPAVTACSNEKGTKSEVARATISGQKAKLFIEGSLFKRIAEGNLPLGFTPDLIICDDLGSECADFVVANFLEKELALIHAKAGSGSGISASAFHDVVAQAMKNLVYLSRNSETPDGAVSWTKGARWNGTDIPRLYQSPPKCPTGKRLWQKLRNEIIDSANARLHIALVTTGCCNLSKLKAAVRDVSKRTAETAQLLHLLDGLIGYARQLGVQVTIFDVPFLAKTKTKTTRKGSIAKIKGAKAAVAKSK</sequence>
<evidence type="ECO:0000313" key="2">
    <source>
        <dbReference type="Proteomes" id="UP000037201"/>
    </source>
</evidence>
<reference evidence="1 2" key="2">
    <citation type="submission" date="2015-09" db="EMBL/GenBank/DDBJ databases">
        <title>Genome analysis of Pseudomonas syringae pv. porri LMG.</title>
        <authorList>
            <person name="Rombouts S."/>
        </authorList>
    </citation>
    <scope>NUCLEOTIDE SEQUENCE [LARGE SCALE GENOMIC DNA]</scope>
    <source>
        <strain evidence="1 2">LMG 28496</strain>
    </source>
</reference>
<organism evidence="1 2">
    <name type="scientific">Pseudomonas coronafaciens pv. porri</name>
    <dbReference type="NCBI Taxonomy" id="83964"/>
    <lineage>
        <taxon>Bacteria</taxon>
        <taxon>Pseudomonadati</taxon>
        <taxon>Pseudomonadota</taxon>
        <taxon>Gammaproteobacteria</taxon>
        <taxon>Pseudomonadales</taxon>
        <taxon>Pseudomonadaceae</taxon>
        <taxon>Pseudomonas</taxon>
        <taxon>Pseudomonas coronafaciens</taxon>
    </lineage>
</organism>
<dbReference type="Proteomes" id="UP000037201">
    <property type="component" value="Unassembled WGS sequence"/>
</dbReference>